<dbReference type="RefSeq" id="XP_031401330.1">
    <property type="nucleotide sequence ID" value="XM_031545470.1"/>
</dbReference>
<feature type="domain" description="RING-type" evidence="4">
    <location>
        <begin position="789"/>
        <end position="828"/>
    </location>
</feature>
<dbReference type="GeneID" id="116211204"/>
<reference evidence="5" key="1">
    <citation type="journal article" date="2020" name="Plant Biotechnol. J.">
        <title>The pomegranate (Punica granatum L.) draft genome dissects genetic divergence between soft- and hard-seeded cultivars.</title>
        <authorList>
            <person name="Luo X."/>
            <person name="Li H."/>
            <person name="Wu Z."/>
            <person name="Yao W."/>
            <person name="Zhao P."/>
            <person name="Cao D."/>
            <person name="Yu H."/>
            <person name="Li K."/>
            <person name="Poudel K."/>
            <person name="Zhao D."/>
            <person name="Zhang F."/>
            <person name="Xia X."/>
            <person name="Chen L."/>
            <person name="Wang Q."/>
            <person name="Jing D."/>
            <person name="Cao S."/>
        </authorList>
    </citation>
    <scope>NUCLEOTIDE SEQUENCE [LARGE SCALE GENOMIC DNA]</scope>
</reference>
<feature type="region of interest" description="Disordered" evidence="3">
    <location>
        <begin position="441"/>
        <end position="484"/>
    </location>
</feature>
<proteinExistence type="predicted"/>
<organism evidence="5 6">
    <name type="scientific">Punica granatum</name>
    <name type="common">Pomegranate</name>
    <dbReference type="NCBI Taxonomy" id="22663"/>
    <lineage>
        <taxon>Eukaryota</taxon>
        <taxon>Viridiplantae</taxon>
        <taxon>Streptophyta</taxon>
        <taxon>Embryophyta</taxon>
        <taxon>Tracheophyta</taxon>
        <taxon>Spermatophyta</taxon>
        <taxon>Magnoliopsida</taxon>
        <taxon>eudicotyledons</taxon>
        <taxon>Gunneridae</taxon>
        <taxon>Pentapetalae</taxon>
        <taxon>rosids</taxon>
        <taxon>malvids</taxon>
        <taxon>Myrtales</taxon>
        <taxon>Lythraceae</taxon>
        <taxon>Punica</taxon>
    </lineage>
</organism>
<dbReference type="CDD" id="cd16647">
    <property type="entry name" value="mRING-HC-C3HC5_NEU1"/>
    <property type="match status" value="1"/>
</dbReference>
<dbReference type="InterPro" id="IPR013083">
    <property type="entry name" value="Znf_RING/FYVE/PHD"/>
</dbReference>
<evidence type="ECO:0000256" key="2">
    <source>
        <dbReference type="SAM" id="Coils"/>
    </source>
</evidence>
<feature type="region of interest" description="Disordered" evidence="3">
    <location>
        <begin position="321"/>
        <end position="419"/>
    </location>
</feature>
<feature type="compositionally biased region" description="Low complexity" evidence="3">
    <location>
        <begin position="156"/>
        <end position="168"/>
    </location>
</feature>
<dbReference type="Proteomes" id="UP000515151">
    <property type="component" value="Chromosome 6"/>
</dbReference>
<feature type="region of interest" description="Disordered" evidence="3">
    <location>
        <begin position="150"/>
        <end position="171"/>
    </location>
</feature>
<dbReference type="AlphaFoldDB" id="A0A6P8E4A0"/>
<feature type="region of interest" description="Disordered" evidence="3">
    <location>
        <begin position="53"/>
        <end position="88"/>
    </location>
</feature>
<dbReference type="OrthoDB" id="6078042at2759"/>
<evidence type="ECO:0000313" key="7">
    <source>
        <dbReference type="RefSeq" id="XP_031401330.1"/>
    </source>
</evidence>
<dbReference type="SUPFAM" id="SSF57850">
    <property type="entry name" value="RING/U-box"/>
    <property type="match status" value="1"/>
</dbReference>
<dbReference type="PROSITE" id="PS50089">
    <property type="entry name" value="ZF_RING_2"/>
    <property type="match status" value="1"/>
</dbReference>
<evidence type="ECO:0000256" key="1">
    <source>
        <dbReference type="PROSITE-ProRule" id="PRU00175"/>
    </source>
</evidence>
<dbReference type="InterPro" id="IPR001841">
    <property type="entry name" value="Znf_RING"/>
</dbReference>
<evidence type="ECO:0000259" key="4">
    <source>
        <dbReference type="PROSITE" id="PS50089"/>
    </source>
</evidence>
<protein>
    <submittedName>
        <fullName evidence="6 7">RING finger protein PFF0165c isoform X1</fullName>
    </submittedName>
</protein>
<reference evidence="6 7" key="2">
    <citation type="submission" date="2025-04" db="UniProtKB">
        <authorList>
            <consortium name="RefSeq"/>
        </authorList>
    </citation>
    <scope>IDENTIFICATION</scope>
    <source>
        <tissue evidence="6 7">Leaf</tissue>
    </source>
</reference>
<dbReference type="RefSeq" id="XP_031401329.1">
    <property type="nucleotide sequence ID" value="XM_031545469.1"/>
</dbReference>
<sequence length="841" mass="94904">MAIAGLHNLSVLDSSFLREPQSAASRQRLDHGRPGSRASVILQMWRELEDEHGLSPRGTVGEGFLRQRTNTSNGATSSTNASEASLSEHEVAVEDVAVSENGNESWSGSQIELQNETGNQHSLDCVQSSDFGELERERVRQIFREWMSSGAREHSSNVSRTNNSSRTVLGETEQERVRIIREWVQINSQRDPSGDTREDQAAEIGAQIERVRDGLIANQNESRAENTRRGIRRVCGRQVLLDMLKKAERDRQREIQSLLEHQPVSQFAHRNRIQSLLRGRFLRNERQMVTERTSSLAASELGLLRQRQTVSGLREGFLSRLDSGSHASSNLSRTSSNCDLNDNGSDQDHLNNLPSHLNETSEEIEPSAVESNTCESSDARDDPEVTIGGITQLEANDDREETEEPSAENESSNNQQLDRVRVEGELLSIDRANIGLSHEAREIESADHRHQASEALRDLSGSRREETSTSSLLQHTDDLGGNSAQNLIGQDSTAEVQEFEHGFETVADQHETSAEPVEQSDATTGEVVDESQFENQWFQEQYGNEDIEDSYLSELPEEENQDDNFQEAVQSWLEQPSNRDIVSNGSVNAFYPPDDENVYSMELRELLSRRSVSNLLHSRFRESLDQLIQSYVERQGQATNEWELHETSSHDPATVEQDLEQLNRDVEVQMSAVGSPPLALPAFPIPSMQSHWDHDLHSDSWPQPDMHQRLGIEWDMINDLRIDMARLQQRMNNMQRMLEACMDMQLELQRSIRQEVSAALNRSTTSSGVCETNNFGDDAKWEHVRKGVCCICHDSNIDSLLYRCGHMCACSKCANKLVERQGKCPMCRAPVVEVIRAYFIS</sequence>
<keyword evidence="2" id="KW-0175">Coiled coil</keyword>
<gene>
    <name evidence="6 7 8" type="primary">LOC116211204</name>
</gene>
<dbReference type="PANTHER" id="PTHR46519">
    <property type="entry name" value="RING/U-BOX SUPERFAMILY PROTEIN"/>
    <property type="match status" value="1"/>
</dbReference>
<dbReference type="Gene3D" id="3.30.40.10">
    <property type="entry name" value="Zinc/RING finger domain, C3HC4 (zinc finger)"/>
    <property type="match status" value="1"/>
</dbReference>
<evidence type="ECO:0000256" key="3">
    <source>
        <dbReference type="SAM" id="MobiDB-lite"/>
    </source>
</evidence>
<keyword evidence="1" id="KW-0479">Metal-binding</keyword>
<dbReference type="GO" id="GO:0008270">
    <property type="term" value="F:zinc ion binding"/>
    <property type="evidence" value="ECO:0007669"/>
    <property type="project" value="UniProtKB-KW"/>
</dbReference>
<dbReference type="PANTHER" id="PTHR46519:SF3">
    <property type="entry name" value="RING_U-BOX SUPERFAMILY PROTEIN"/>
    <property type="match status" value="1"/>
</dbReference>
<keyword evidence="1" id="KW-0863">Zinc-finger</keyword>
<keyword evidence="5" id="KW-1185">Reference proteome</keyword>
<dbReference type="Pfam" id="PF13920">
    <property type="entry name" value="zf-C3HC4_3"/>
    <property type="match status" value="1"/>
</dbReference>
<evidence type="ECO:0000313" key="6">
    <source>
        <dbReference type="RefSeq" id="XP_031401329.1"/>
    </source>
</evidence>
<accession>A0A6P8E4A0</accession>
<name>A0A6P8E4A0_PUNGR</name>
<feature type="compositionally biased region" description="Polar residues" evidence="3">
    <location>
        <begin position="325"/>
        <end position="358"/>
    </location>
</feature>
<evidence type="ECO:0000313" key="8">
    <source>
        <dbReference type="RefSeq" id="XP_031401332.1"/>
    </source>
</evidence>
<feature type="compositionally biased region" description="Basic and acidic residues" evidence="3">
    <location>
        <begin position="441"/>
        <end position="467"/>
    </location>
</feature>
<feature type="compositionally biased region" description="Low complexity" evidence="3">
    <location>
        <begin position="69"/>
        <end position="85"/>
    </location>
</feature>
<feature type="compositionally biased region" description="Acidic residues" evidence="3">
    <location>
        <begin position="395"/>
        <end position="407"/>
    </location>
</feature>
<evidence type="ECO:0000313" key="5">
    <source>
        <dbReference type="Proteomes" id="UP000515151"/>
    </source>
</evidence>
<keyword evidence="1" id="KW-0862">Zinc</keyword>
<feature type="coiled-coil region" evidence="2">
    <location>
        <begin position="717"/>
        <end position="744"/>
    </location>
</feature>
<dbReference type="RefSeq" id="XP_031401332.1">
    <property type="nucleotide sequence ID" value="XM_031545472.1"/>
</dbReference>